<dbReference type="SUPFAM" id="SSF48452">
    <property type="entry name" value="TPR-like"/>
    <property type="match status" value="1"/>
</dbReference>
<proteinExistence type="predicted"/>
<evidence type="ECO:0000313" key="1">
    <source>
        <dbReference type="EMBL" id="KAJ6321297.1"/>
    </source>
</evidence>
<reference evidence="1" key="1">
    <citation type="submission" date="2022-10" db="EMBL/GenBank/DDBJ databases">
        <authorList>
            <person name="Hyden B.L."/>
            <person name="Feng K."/>
            <person name="Yates T."/>
            <person name="Jawdy S."/>
            <person name="Smart L.B."/>
            <person name="Muchero W."/>
        </authorList>
    </citation>
    <scope>NUCLEOTIDE SEQUENCE</scope>
    <source>
        <tissue evidence="1">Shoot tip</tissue>
    </source>
</reference>
<organism evidence="1 2">
    <name type="scientific">Salix suchowensis</name>
    <dbReference type="NCBI Taxonomy" id="1278906"/>
    <lineage>
        <taxon>Eukaryota</taxon>
        <taxon>Viridiplantae</taxon>
        <taxon>Streptophyta</taxon>
        <taxon>Embryophyta</taxon>
        <taxon>Tracheophyta</taxon>
        <taxon>Spermatophyta</taxon>
        <taxon>Magnoliopsida</taxon>
        <taxon>eudicotyledons</taxon>
        <taxon>Gunneridae</taxon>
        <taxon>Pentapetalae</taxon>
        <taxon>rosids</taxon>
        <taxon>fabids</taxon>
        <taxon>Malpighiales</taxon>
        <taxon>Salicaceae</taxon>
        <taxon>Saliceae</taxon>
        <taxon>Salix</taxon>
    </lineage>
</organism>
<protein>
    <submittedName>
        <fullName evidence="1">Uncharacterized protein</fullName>
    </submittedName>
</protein>
<sequence length="133" mass="15478">MNTQKKIEAAGKKKEEGNAWFKAGKYERALRRYEKVYLRAAAKFIEYDSSFTDEEKQQSKVLEISCKLNNAACKLKLKDYKEAEKLCSKVSCIISSTFILILRWLTRGYMLNLGRDLCVQVLELDGRKFSKEF</sequence>
<dbReference type="PANTHER" id="PTHR46512:SF11">
    <property type="entry name" value="PEPTIDYLPROLYL ISOMERASE"/>
    <property type="match status" value="1"/>
</dbReference>
<accession>A0ABQ9A0Q6</accession>
<comment type="caution">
    <text evidence="1">The sequence shown here is derived from an EMBL/GenBank/DDBJ whole genome shotgun (WGS) entry which is preliminary data.</text>
</comment>
<name>A0ABQ9A0Q6_9ROSI</name>
<dbReference type="Proteomes" id="UP001141253">
    <property type="component" value="Chromosome 8"/>
</dbReference>
<dbReference type="InterPro" id="IPR050754">
    <property type="entry name" value="FKBP4/5/8-like"/>
</dbReference>
<dbReference type="InterPro" id="IPR011990">
    <property type="entry name" value="TPR-like_helical_dom_sf"/>
</dbReference>
<dbReference type="Gene3D" id="1.25.40.10">
    <property type="entry name" value="Tetratricopeptide repeat domain"/>
    <property type="match status" value="1"/>
</dbReference>
<dbReference type="PANTHER" id="PTHR46512">
    <property type="entry name" value="PEPTIDYLPROLYL ISOMERASE"/>
    <property type="match status" value="1"/>
</dbReference>
<reference evidence="1" key="2">
    <citation type="journal article" date="2023" name="Int. J. Mol. Sci.">
        <title>De Novo Assembly and Annotation of 11 Diverse Shrub Willow (Salix) Genomes Reveals Novel Gene Organization in Sex-Linked Regions.</title>
        <authorList>
            <person name="Hyden B."/>
            <person name="Feng K."/>
            <person name="Yates T.B."/>
            <person name="Jawdy S."/>
            <person name="Cereghino C."/>
            <person name="Smart L.B."/>
            <person name="Muchero W."/>
        </authorList>
    </citation>
    <scope>NUCLEOTIDE SEQUENCE</scope>
    <source>
        <tissue evidence="1">Shoot tip</tissue>
    </source>
</reference>
<dbReference type="EMBL" id="JAPFFI010000023">
    <property type="protein sequence ID" value="KAJ6321297.1"/>
    <property type="molecule type" value="Genomic_DNA"/>
</dbReference>
<keyword evidence="2" id="KW-1185">Reference proteome</keyword>
<evidence type="ECO:0000313" key="2">
    <source>
        <dbReference type="Proteomes" id="UP001141253"/>
    </source>
</evidence>
<gene>
    <name evidence="1" type="ORF">OIU77_011400</name>
</gene>